<reference evidence="4" key="1">
    <citation type="journal article" date="2021" name="Sci. Rep.">
        <title>Diploid genomic architecture of Nitzschia inconspicua, an elite biomass production diatom.</title>
        <authorList>
            <person name="Oliver A."/>
            <person name="Podell S."/>
            <person name="Pinowska A."/>
            <person name="Traller J.C."/>
            <person name="Smith S.R."/>
            <person name="McClure R."/>
            <person name="Beliaev A."/>
            <person name="Bohutskyi P."/>
            <person name="Hill E.A."/>
            <person name="Rabines A."/>
            <person name="Zheng H."/>
            <person name="Allen L.Z."/>
            <person name="Kuo A."/>
            <person name="Grigoriev I.V."/>
            <person name="Allen A.E."/>
            <person name="Hazlebeck D."/>
            <person name="Allen E.E."/>
        </authorList>
    </citation>
    <scope>NUCLEOTIDE SEQUENCE</scope>
    <source>
        <strain evidence="4">Hildebrandi</strain>
    </source>
</reference>
<gene>
    <name evidence="4" type="ORF">IV203_028927</name>
</gene>
<dbReference type="OrthoDB" id="42185at2759"/>
<accession>A0A9K3LQH1</accession>
<feature type="compositionally biased region" description="Acidic residues" evidence="2">
    <location>
        <begin position="248"/>
        <end position="257"/>
    </location>
</feature>
<sequence>MSGFPMNFGGMGGGGESMDGSFGPAGGMGVGGEFPGNEDVGGVGNPMMNNMNNMNNMMFMGNQMGASSMYPFQQMQGGGGMDPLSMSMSGGIPSAVGMNSQFVPELDMMALYRAKQNMSMMNRGRGGSAQEKMMAFTQEQFSKGQGRPLSGGMLPPFMGGVEVGMKRSAAEADMDTSYSSKKGKDSVKGKKRKKSKKKTDMPRRALSAYNIFFSEQREVILKEIDAREKDKGDGGGHNEEGDEKPTAEEDEKPEDDTPEKKEDQQEGVEKEGERHETEGDSKVPKVLNRTFFPKRAKRAHRKVHGKIGLVDLAREVSKRWKELDSEGKKRYENLAEADRKKHKEIMAEYQERKAAENMVSMGASDSADEDEGEDSSSLDKFKDKVPSDQDVRDSVAHQYQQRVLAEMMAARRPQQDPMARMNMNNNFMMGSRGMGTSMGMGGGMSMGGGMGMSEMQAMQNMNNMQEMNTMLEFQNQQRALMLQRMRMGGMGGMGMDGMGMGGMGPPM</sequence>
<evidence type="ECO:0000256" key="1">
    <source>
        <dbReference type="PROSITE-ProRule" id="PRU00267"/>
    </source>
</evidence>
<dbReference type="GO" id="GO:0005634">
    <property type="term" value="C:nucleus"/>
    <property type="evidence" value="ECO:0007669"/>
    <property type="project" value="UniProtKB-UniRule"/>
</dbReference>
<protein>
    <submittedName>
        <fullName evidence="4">HMG high mobility group box-containing protein</fullName>
    </submittedName>
</protein>
<keyword evidence="1" id="KW-0238">DNA-binding</keyword>
<dbReference type="SMART" id="SM00398">
    <property type="entry name" value="HMG"/>
    <property type="match status" value="1"/>
</dbReference>
<feature type="region of interest" description="Disordered" evidence="2">
    <location>
        <begin position="226"/>
        <end position="291"/>
    </location>
</feature>
<dbReference type="Pfam" id="PF00505">
    <property type="entry name" value="HMG_box"/>
    <property type="match status" value="1"/>
</dbReference>
<proteinExistence type="predicted"/>
<feature type="compositionally biased region" description="Basic and acidic residues" evidence="2">
    <location>
        <begin position="226"/>
        <end position="247"/>
    </location>
</feature>
<feature type="domain" description="HMG box" evidence="3">
    <location>
        <begin position="281"/>
        <end position="350"/>
    </location>
</feature>
<dbReference type="GO" id="GO:0003677">
    <property type="term" value="F:DNA binding"/>
    <property type="evidence" value="ECO:0007669"/>
    <property type="project" value="UniProtKB-UniRule"/>
</dbReference>
<dbReference type="InterPro" id="IPR009071">
    <property type="entry name" value="HMG_box_dom"/>
</dbReference>
<evidence type="ECO:0000313" key="4">
    <source>
        <dbReference type="EMBL" id="KAG7366257.1"/>
    </source>
</evidence>
<evidence type="ECO:0000256" key="2">
    <source>
        <dbReference type="SAM" id="MobiDB-lite"/>
    </source>
</evidence>
<evidence type="ECO:0000313" key="5">
    <source>
        <dbReference type="Proteomes" id="UP000693970"/>
    </source>
</evidence>
<feature type="region of interest" description="Disordered" evidence="2">
    <location>
        <begin position="170"/>
        <end position="203"/>
    </location>
</feature>
<dbReference type="AlphaFoldDB" id="A0A9K3LQH1"/>
<organism evidence="4 5">
    <name type="scientific">Nitzschia inconspicua</name>
    <dbReference type="NCBI Taxonomy" id="303405"/>
    <lineage>
        <taxon>Eukaryota</taxon>
        <taxon>Sar</taxon>
        <taxon>Stramenopiles</taxon>
        <taxon>Ochrophyta</taxon>
        <taxon>Bacillariophyta</taxon>
        <taxon>Bacillariophyceae</taxon>
        <taxon>Bacillariophycidae</taxon>
        <taxon>Bacillariales</taxon>
        <taxon>Bacillariaceae</taxon>
        <taxon>Nitzschia</taxon>
    </lineage>
</organism>
<feature type="region of interest" description="Disordered" evidence="2">
    <location>
        <begin position="358"/>
        <end position="394"/>
    </location>
</feature>
<feature type="compositionally biased region" description="Acidic residues" evidence="2">
    <location>
        <begin position="366"/>
        <end position="376"/>
    </location>
</feature>
<comment type="caution">
    <text evidence="4">The sequence shown here is derived from an EMBL/GenBank/DDBJ whole genome shotgun (WGS) entry which is preliminary data.</text>
</comment>
<reference evidence="4" key="2">
    <citation type="submission" date="2021-04" db="EMBL/GenBank/DDBJ databases">
        <authorList>
            <person name="Podell S."/>
        </authorList>
    </citation>
    <scope>NUCLEOTIDE SEQUENCE</scope>
    <source>
        <strain evidence="4">Hildebrandi</strain>
    </source>
</reference>
<evidence type="ECO:0000259" key="3">
    <source>
        <dbReference type="PROSITE" id="PS50118"/>
    </source>
</evidence>
<dbReference type="Proteomes" id="UP000693970">
    <property type="component" value="Unassembled WGS sequence"/>
</dbReference>
<feature type="compositionally biased region" description="Basic and acidic residues" evidence="2">
    <location>
        <begin position="258"/>
        <end position="283"/>
    </location>
</feature>
<feature type="compositionally biased region" description="Basic and acidic residues" evidence="2">
    <location>
        <begin position="377"/>
        <end position="394"/>
    </location>
</feature>
<keyword evidence="5" id="KW-1185">Reference proteome</keyword>
<dbReference type="PROSITE" id="PS50118">
    <property type="entry name" value="HMG_BOX_2"/>
    <property type="match status" value="1"/>
</dbReference>
<feature type="DNA-binding region" description="HMG box" evidence="1">
    <location>
        <begin position="281"/>
        <end position="350"/>
    </location>
</feature>
<name>A0A9K3LQH1_9STRA</name>
<keyword evidence="1" id="KW-0539">Nucleus</keyword>
<dbReference type="EMBL" id="JAGRRH010000007">
    <property type="protein sequence ID" value="KAG7366257.1"/>
    <property type="molecule type" value="Genomic_DNA"/>
</dbReference>